<name>A0A7C4U7U1_UNCW3</name>
<dbReference type="SUPFAM" id="SSF52788">
    <property type="entry name" value="Phosphotyrosine protein phosphatases I"/>
    <property type="match status" value="1"/>
</dbReference>
<comment type="subcellular location">
    <subcellularLocation>
        <location evidence="1">Cytoplasm</location>
    </subcellularLocation>
</comment>
<evidence type="ECO:0000259" key="12">
    <source>
        <dbReference type="PROSITE" id="PS51163"/>
    </source>
</evidence>
<evidence type="ECO:0000256" key="7">
    <source>
        <dbReference type="ARBA" id="ARBA00022695"/>
    </source>
</evidence>
<keyword evidence="4" id="KW-0963">Cytoplasm</keyword>
<comment type="catalytic activity">
    <reaction evidence="11">
        <text>L-threonine + hydrogencarbonate + ATP = L-threonylcarbamoyladenylate + diphosphate + H2O</text>
        <dbReference type="Rhea" id="RHEA:36407"/>
        <dbReference type="ChEBI" id="CHEBI:15377"/>
        <dbReference type="ChEBI" id="CHEBI:17544"/>
        <dbReference type="ChEBI" id="CHEBI:30616"/>
        <dbReference type="ChEBI" id="CHEBI:33019"/>
        <dbReference type="ChEBI" id="CHEBI:57926"/>
        <dbReference type="ChEBI" id="CHEBI:73682"/>
        <dbReference type="EC" id="2.7.7.87"/>
    </reaction>
</comment>
<dbReference type="GO" id="GO:0003725">
    <property type="term" value="F:double-stranded RNA binding"/>
    <property type="evidence" value="ECO:0007669"/>
    <property type="project" value="InterPro"/>
</dbReference>
<keyword evidence="5" id="KW-0808">Transferase</keyword>
<dbReference type="GO" id="GO:0005737">
    <property type="term" value="C:cytoplasm"/>
    <property type="evidence" value="ECO:0007669"/>
    <property type="project" value="UniProtKB-SubCell"/>
</dbReference>
<dbReference type="PROSITE" id="PS51163">
    <property type="entry name" value="YRDC"/>
    <property type="match status" value="1"/>
</dbReference>
<accession>A0A7C4U7U1</accession>
<dbReference type="SUPFAM" id="SSF55821">
    <property type="entry name" value="YrdC/RibB"/>
    <property type="match status" value="1"/>
</dbReference>
<reference evidence="13" key="1">
    <citation type="journal article" date="2020" name="mSystems">
        <title>Genome- and Community-Level Interaction Insights into Carbon Utilization and Element Cycling Functions of Hydrothermarchaeota in Hydrothermal Sediment.</title>
        <authorList>
            <person name="Zhou Z."/>
            <person name="Liu Y."/>
            <person name="Xu W."/>
            <person name="Pan J."/>
            <person name="Luo Z.H."/>
            <person name="Li M."/>
        </authorList>
    </citation>
    <scope>NUCLEOTIDE SEQUENCE [LARGE SCALE GENOMIC DNA]</scope>
    <source>
        <strain evidence="13">SpSt-780</strain>
    </source>
</reference>
<evidence type="ECO:0000313" key="13">
    <source>
        <dbReference type="EMBL" id="HGW92233.1"/>
    </source>
</evidence>
<proteinExistence type="inferred from homology"/>
<dbReference type="NCBIfam" id="TIGR00057">
    <property type="entry name" value="L-threonylcarbamoyladenylate synthase"/>
    <property type="match status" value="1"/>
</dbReference>
<keyword evidence="9" id="KW-0067">ATP-binding</keyword>
<comment type="similarity">
    <text evidence="2">Belongs to the SUA5 family.</text>
</comment>
<evidence type="ECO:0000256" key="10">
    <source>
        <dbReference type="ARBA" id="ARBA00029774"/>
    </source>
</evidence>
<dbReference type="InterPro" id="IPR023485">
    <property type="entry name" value="Ptyr_pPase"/>
</dbReference>
<dbReference type="EMBL" id="DTHG01000083">
    <property type="protein sequence ID" value="HGW92233.1"/>
    <property type="molecule type" value="Genomic_DNA"/>
</dbReference>
<dbReference type="InterPro" id="IPR036196">
    <property type="entry name" value="Ptyr_pPase_sf"/>
</dbReference>
<dbReference type="EC" id="2.7.7.87" evidence="3"/>
<dbReference type="GO" id="GO:0006450">
    <property type="term" value="P:regulation of translational fidelity"/>
    <property type="evidence" value="ECO:0007669"/>
    <property type="project" value="TreeGrafter"/>
</dbReference>
<dbReference type="PANTHER" id="PTHR17490">
    <property type="entry name" value="SUA5"/>
    <property type="match status" value="1"/>
</dbReference>
<evidence type="ECO:0000256" key="3">
    <source>
        <dbReference type="ARBA" id="ARBA00012584"/>
    </source>
</evidence>
<dbReference type="Gene3D" id="3.40.50.2300">
    <property type="match status" value="1"/>
</dbReference>
<dbReference type="SMART" id="SM00226">
    <property type="entry name" value="LMWPc"/>
    <property type="match status" value="1"/>
</dbReference>
<dbReference type="AlphaFoldDB" id="A0A7C4U7U1"/>
<evidence type="ECO:0000256" key="6">
    <source>
        <dbReference type="ARBA" id="ARBA00022694"/>
    </source>
</evidence>
<evidence type="ECO:0000256" key="2">
    <source>
        <dbReference type="ARBA" id="ARBA00007663"/>
    </source>
</evidence>
<gene>
    <name evidence="13" type="ORF">ENV67_06825</name>
</gene>
<dbReference type="PANTHER" id="PTHR17490:SF16">
    <property type="entry name" value="THREONYLCARBAMOYL-AMP SYNTHASE"/>
    <property type="match status" value="1"/>
</dbReference>
<feature type="domain" description="YrdC-like" evidence="12">
    <location>
        <begin position="1"/>
        <end position="178"/>
    </location>
</feature>
<evidence type="ECO:0000256" key="11">
    <source>
        <dbReference type="ARBA" id="ARBA00048366"/>
    </source>
</evidence>
<evidence type="ECO:0000256" key="1">
    <source>
        <dbReference type="ARBA" id="ARBA00004496"/>
    </source>
</evidence>
<evidence type="ECO:0000256" key="9">
    <source>
        <dbReference type="ARBA" id="ARBA00022840"/>
    </source>
</evidence>
<keyword evidence="8" id="KW-0547">Nucleotide-binding</keyword>
<dbReference type="InterPro" id="IPR006070">
    <property type="entry name" value="Sua5-like_dom"/>
</dbReference>
<dbReference type="GO" id="GO:0008033">
    <property type="term" value="P:tRNA processing"/>
    <property type="evidence" value="ECO:0007669"/>
    <property type="project" value="UniProtKB-KW"/>
</dbReference>
<dbReference type="GO" id="GO:0005524">
    <property type="term" value="F:ATP binding"/>
    <property type="evidence" value="ECO:0007669"/>
    <property type="project" value="UniProtKB-KW"/>
</dbReference>
<dbReference type="InterPro" id="IPR017945">
    <property type="entry name" value="DHBP_synth_RibB-like_a/b_dom"/>
</dbReference>
<evidence type="ECO:0000256" key="8">
    <source>
        <dbReference type="ARBA" id="ARBA00022741"/>
    </source>
</evidence>
<keyword evidence="7" id="KW-0548">Nucleotidyltransferase</keyword>
<keyword evidence="6" id="KW-0819">tRNA processing</keyword>
<sequence length="343" mass="38778">MKDKFINALLEKKIVGFPTDTVYGIGCILDKDAVNRLREIKKRDKDKPFAILIPDVKWLERFKLYIPDYGKKLIENMKGPLTILFKILDEKGLEYIVKDGKIGIRIPDDEFLRDVMLKIDKPIVATSANISGLKPAISSEELEVNVDFFIKGEAKKGIHSSVVDISGDKPVILRKGAKSILEIESITGDVLIGEGNTLNLLFVCSGNTCRSPMAEYHFKHLSKGYRFIVHSCGTLNIDGMPPSDNAIIVMKEIDIDIMEHRSRGITKDLIDLSDIILPMELKHKEILISIGVDKFKIFPYFKLLGLEGIRDPIGLSLSEYRKVRDLIVESNNILFDIFKNKFL</sequence>
<organism evidence="13">
    <name type="scientific">candidate division WOR-3 bacterium</name>
    <dbReference type="NCBI Taxonomy" id="2052148"/>
    <lineage>
        <taxon>Bacteria</taxon>
        <taxon>Bacteria division WOR-3</taxon>
    </lineage>
</organism>
<dbReference type="GO" id="GO:0061710">
    <property type="term" value="F:L-threonylcarbamoyladenylate synthase"/>
    <property type="evidence" value="ECO:0007669"/>
    <property type="project" value="UniProtKB-EC"/>
</dbReference>
<evidence type="ECO:0000256" key="5">
    <source>
        <dbReference type="ARBA" id="ARBA00022679"/>
    </source>
</evidence>
<comment type="caution">
    <text evidence="13">The sequence shown here is derived from an EMBL/GenBank/DDBJ whole genome shotgun (WGS) entry which is preliminary data.</text>
</comment>
<dbReference type="Gene3D" id="3.90.870.10">
    <property type="entry name" value="DHBP synthase"/>
    <property type="match status" value="1"/>
</dbReference>
<protein>
    <recommendedName>
        <fullName evidence="10">L-threonylcarbamoyladenylate synthase</fullName>
        <ecNumber evidence="3">2.7.7.87</ecNumber>
    </recommendedName>
    <alternativeName>
        <fullName evidence="10">L-threonylcarbamoyladenylate synthase</fullName>
    </alternativeName>
</protein>
<dbReference type="Pfam" id="PF01300">
    <property type="entry name" value="Sua5_yciO_yrdC"/>
    <property type="match status" value="1"/>
</dbReference>
<dbReference type="InterPro" id="IPR050156">
    <property type="entry name" value="TC-AMP_synthase_SUA5"/>
</dbReference>
<dbReference type="Pfam" id="PF01451">
    <property type="entry name" value="LMWPc"/>
    <property type="match status" value="1"/>
</dbReference>
<evidence type="ECO:0000256" key="4">
    <source>
        <dbReference type="ARBA" id="ARBA00022490"/>
    </source>
</evidence>
<dbReference type="GO" id="GO:0000049">
    <property type="term" value="F:tRNA binding"/>
    <property type="evidence" value="ECO:0007669"/>
    <property type="project" value="TreeGrafter"/>
</dbReference>